<comment type="caution">
    <text evidence="1">The sequence shown here is derived from an EMBL/GenBank/DDBJ whole genome shotgun (WGS) entry which is preliminary data.</text>
</comment>
<dbReference type="RefSeq" id="XP_028868995.1">
    <property type="nucleotide sequence ID" value="XM_029013162.1"/>
</dbReference>
<reference evidence="1 2" key="1">
    <citation type="journal article" date="2017" name="BMC Genomics">
        <title>Whole-genome assembly of Babesia ovata and comparative genomics between closely related pathogens.</title>
        <authorList>
            <person name="Yamagishi J."/>
            <person name="Asada M."/>
            <person name="Hakimi H."/>
            <person name="Tanaka T.Q."/>
            <person name="Sugimoto C."/>
            <person name="Kawazu S."/>
        </authorList>
    </citation>
    <scope>NUCLEOTIDE SEQUENCE [LARGE SCALE GENOMIC DNA]</scope>
    <source>
        <strain evidence="1 2">Miyake</strain>
    </source>
</reference>
<keyword evidence="2" id="KW-1185">Reference proteome</keyword>
<dbReference type="VEuPathDB" id="PiroplasmaDB:BOVATA_042450"/>
<dbReference type="Proteomes" id="UP000236319">
    <property type="component" value="Unassembled WGS sequence"/>
</dbReference>
<proteinExistence type="predicted"/>
<dbReference type="GeneID" id="39876522"/>
<protein>
    <submittedName>
        <fullName evidence="1">Phage integrase family protein, putative</fullName>
    </submittedName>
</protein>
<dbReference type="AlphaFoldDB" id="A0A2H6KID1"/>
<evidence type="ECO:0000313" key="1">
    <source>
        <dbReference type="EMBL" id="GBE62752.1"/>
    </source>
</evidence>
<dbReference type="EMBL" id="BDSA01000006">
    <property type="protein sequence ID" value="GBE62752.1"/>
    <property type="molecule type" value="Genomic_DNA"/>
</dbReference>
<evidence type="ECO:0000313" key="2">
    <source>
        <dbReference type="Proteomes" id="UP000236319"/>
    </source>
</evidence>
<accession>A0A2H6KID1</accession>
<organism evidence="1 2">
    <name type="scientific">Babesia ovata</name>
    <dbReference type="NCBI Taxonomy" id="189622"/>
    <lineage>
        <taxon>Eukaryota</taxon>
        <taxon>Sar</taxon>
        <taxon>Alveolata</taxon>
        <taxon>Apicomplexa</taxon>
        <taxon>Aconoidasida</taxon>
        <taxon>Piroplasmida</taxon>
        <taxon>Babesiidae</taxon>
        <taxon>Babesia</taxon>
    </lineage>
</organism>
<name>A0A2H6KID1_9APIC</name>
<sequence>MREVDHVHIGQLSSGTDGNCAGVVHEQQAAAIERQLRLPLEKCTKFVQPLEELLAYPDREQWVLESGEIESEGIQELGACFQRVCNVAL</sequence>
<gene>
    <name evidence="1" type="ORF">BOVATA_042450</name>
</gene>